<accession>A0ABR2WLS4</accession>
<feature type="chain" id="PRO_5045602320" description="Sequence orphan" evidence="1">
    <location>
        <begin position="19"/>
        <end position="442"/>
    </location>
</feature>
<sequence>MYAIFLLCLLFFVPCISAEEVKRFTDEPICYENMRPWDASSQVQVPCKMVEASKIRGDKVLAVDANSTMQLSFHCSSDEATCSKVRATFDTAFKLILNVITLQESVTVNASFVPFCKELGECNSQYRILGSAGPARTMIMTDDDGRRRSFPQALLKQQKLNRHPVYSKFDITAAFNADANFWLPTDGRQITSSRSDLLFVIVHELIHGLGLTSSWADYINDVPQVLTPNILVSNTKNSLVFGGFFENAFDRYLVEYPSMRPISQITDELNQSFGGPGAPFVSEAQFVSTFAVSSQYSAGVRLFNLSTTPQSLAFLPKNTSTSADPIILETSLKPYAQGSSISHFDYKTYTNTADFLMRYMEDPGTTLEATIKKGGNYAGGPIGPHLTSILQTLGYEINPNPRPISEILPASNPTNSSATRPTLSYYAMALMTFTLFLRNCEV</sequence>
<gene>
    <name evidence="2" type="ORF">K7432_011748</name>
</gene>
<protein>
    <recommendedName>
        <fullName evidence="4">Sequence orphan</fullName>
    </recommendedName>
</protein>
<organism evidence="2 3">
    <name type="scientific">Basidiobolus ranarum</name>
    <dbReference type="NCBI Taxonomy" id="34480"/>
    <lineage>
        <taxon>Eukaryota</taxon>
        <taxon>Fungi</taxon>
        <taxon>Fungi incertae sedis</taxon>
        <taxon>Zoopagomycota</taxon>
        <taxon>Entomophthoromycotina</taxon>
        <taxon>Basidiobolomycetes</taxon>
        <taxon>Basidiobolales</taxon>
        <taxon>Basidiobolaceae</taxon>
        <taxon>Basidiobolus</taxon>
    </lineage>
</organism>
<keyword evidence="1" id="KW-0732">Signal</keyword>
<evidence type="ECO:0000313" key="2">
    <source>
        <dbReference type="EMBL" id="KAK9762470.1"/>
    </source>
</evidence>
<evidence type="ECO:0008006" key="4">
    <source>
        <dbReference type="Google" id="ProtNLM"/>
    </source>
</evidence>
<evidence type="ECO:0000313" key="3">
    <source>
        <dbReference type="Proteomes" id="UP001479436"/>
    </source>
</evidence>
<feature type="signal peptide" evidence="1">
    <location>
        <begin position="1"/>
        <end position="18"/>
    </location>
</feature>
<proteinExistence type="predicted"/>
<name>A0ABR2WLS4_9FUNG</name>
<keyword evidence="3" id="KW-1185">Reference proteome</keyword>
<comment type="caution">
    <text evidence="2">The sequence shown here is derived from an EMBL/GenBank/DDBJ whole genome shotgun (WGS) entry which is preliminary data.</text>
</comment>
<dbReference type="Proteomes" id="UP001479436">
    <property type="component" value="Unassembled WGS sequence"/>
</dbReference>
<dbReference type="EMBL" id="JASJQH010000944">
    <property type="protein sequence ID" value="KAK9762470.1"/>
    <property type="molecule type" value="Genomic_DNA"/>
</dbReference>
<evidence type="ECO:0000256" key="1">
    <source>
        <dbReference type="SAM" id="SignalP"/>
    </source>
</evidence>
<reference evidence="2 3" key="1">
    <citation type="submission" date="2023-04" db="EMBL/GenBank/DDBJ databases">
        <title>Genome of Basidiobolus ranarum AG-B5.</title>
        <authorList>
            <person name="Stajich J.E."/>
            <person name="Carter-House D."/>
            <person name="Gryganskyi A."/>
        </authorList>
    </citation>
    <scope>NUCLEOTIDE SEQUENCE [LARGE SCALE GENOMIC DNA]</scope>
    <source>
        <strain evidence="2 3">AG-B5</strain>
    </source>
</reference>